<reference evidence="2" key="1">
    <citation type="submission" date="2021-09" db="EMBL/GenBank/DDBJ databases">
        <authorList>
            <consortium name="AG Swart"/>
            <person name="Singh M."/>
            <person name="Singh A."/>
            <person name="Seah K."/>
            <person name="Emmerich C."/>
        </authorList>
    </citation>
    <scope>NUCLEOTIDE SEQUENCE</scope>
    <source>
        <strain evidence="2">ATCC30299</strain>
    </source>
</reference>
<keyword evidence="3" id="KW-1185">Reference proteome</keyword>
<feature type="region of interest" description="Disordered" evidence="1">
    <location>
        <begin position="17"/>
        <end position="87"/>
    </location>
</feature>
<proteinExistence type="predicted"/>
<organism evidence="2 3">
    <name type="scientific">Blepharisma stoltei</name>
    <dbReference type="NCBI Taxonomy" id="1481888"/>
    <lineage>
        <taxon>Eukaryota</taxon>
        <taxon>Sar</taxon>
        <taxon>Alveolata</taxon>
        <taxon>Ciliophora</taxon>
        <taxon>Postciliodesmatophora</taxon>
        <taxon>Heterotrichea</taxon>
        <taxon>Heterotrichida</taxon>
        <taxon>Blepharismidae</taxon>
        <taxon>Blepharisma</taxon>
    </lineage>
</organism>
<protein>
    <submittedName>
        <fullName evidence="2">Uncharacterized protein</fullName>
    </submittedName>
</protein>
<dbReference type="EMBL" id="CAJZBQ010000033">
    <property type="protein sequence ID" value="CAG9323329.1"/>
    <property type="molecule type" value="Genomic_DNA"/>
</dbReference>
<sequence>MIGEKFTRKESLKAKAFNLVEKGQKLGSPKRKHDSQRKVDNGQTQSPKCVVKNISLKKPSKLEETASKSPRVHKKQVKQKPKIKSNSPVSRKIIKENVIGSLKWEAQKRTEIYKEIYKNLELKYCLHNKEELEYIETHDFVRPSASEKLLKTFDIDSTKSPRANNKIDSSKTYKINLPLQNTSPKLMSKALYNSYYHPLKAKRICDMEISAKNFKSETSSPNNSPHGSFMYKMKTTRIEKFSPSKLKEYIKYPKDEILVVEDEYQEEIPVCPFKLARDAV</sequence>
<dbReference type="Proteomes" id="UP001162131">
    <property type="component" value="Unassembled WGS sequence"/>
</dbReference>
<dbReference type="AlphaFoldDB" id="A0AAU9JG37"/>
<evidence type="ECO:0000313" key="2">
    <source>
        <dbReference type="EMBL" id="CAG9323329.1"/>
    </source>
</evidence>
<feature type="compositionally biased region" description="Basic residues" evidence="1">
    <location>
        <begin position="70"/>
        <end position="83"/>
    </location>
</feature>
<evidence type="ECO:0000256" key="1">
    <source>
        <dbReference type="SAM" id="MobiDB-lite"/>
    </source>
</evidence>
<gene>
    <name evidence="2" type="ORF">BSTOLATCC_MIC33229</name>
</gene>
<name>A0AAU9JG37_9CILI</name>
<evidence type="ECO:0000313" key="3">
    <source>
        <dbReference type="Proteomes" id="UP001162131"/>
    </source>
</evidence>
<accession>A0AAU9JG37</accession>
<comment type="caution">
    <text evidence="2">The sequence shown here is derived from an EMBL/GenBank/DDBJ whole genome shotgun (WGS) entry which is preliminary data.</text>
</comment>